<keyword evidence="2" id="KW-1185">Reference proteome</keyword>
<reference evidence="1" key="1">
    <citation type="journal article" date="2021" name="New Phytol.">
        <title>Evolutionary innovations through gain and loss of genes in the ectomycorrhizal Boletales.</title>
        <authorList>
            <person name="Wu G."/>
            <person name="Miyauchi S."/>
            <person name="Morin E."/>
            <person name="Kuo A."/>
            <person name="Drula E."/>
            <person name="Varga T."/>
            <person name="Kohler A."/>
            <person name="Feng B."/>
            <person name="Cao Y."/>
            <person name="Lipzen A."/>
            <person name="Daum C."/>
            <person name="Hundley H."/>
            <person name="Pangilinan J."/>
            <person name="Johnson J."/>
            <person name="Barry K."/>
            <person name="LaButti K."/>
            <person name="Ng V."/>
            <person name="Ahrendt S."/>
            <person name="Min B."/>
            <person name="Choi I.G."/>
            <person name="Park H."/>
            <person name="Plett J.M."/>
            <person name="Magnuson J."/>
            <person name="Spatafora J.W."/>
            <person name="Nagy L.G."/>
            <person name="Henrissat B."/>
            <person name="Grigoriev I.V."/>
            <person name="Yang Z.L."/>
            <person name="Xu J."/>
            <person name="Martin F.M."/>
        </authorList>
    </citation>
    <scope>NUCLEOTIDE SEQUENCE</scope>
    <source>
        <strain evidence="1">ATCC 28755</strain>
    </source>
</reference>
<protein>
    <submittedName>
        <fullName evidence="1">Uncharacterized protein</fullName>
    </submittedName>
</protein>
<accession>A0ACB7ZSA7</accession>
<evidence type="ECO:0000313" key="1">
    <source>
        <dbReference type="EMBL" id="KAH7903956.1"/>
    </source>
</evidence>
<evidence type="ECO:0000313" key="2">
    <source>
        <dbReference type="Proteomes" id="UP000790377"/>
    </source>
</evidence>
<proteinExistence type="predicted"/>
<organism evidence="1 2">
    <name type="scientific">Hygrophoropsis aurantiaca</name>
    <dbReference type="NCBI Taxonomy" id="72124"/>
    <lineage>
        <taxon>Eukaryota</taxon>
        <taxon>Fungi</taxon>
        <taxon>Dikarya</taxon>
        <taxon>Basidiomycota</taxon>
        <taxon>Agaricomycotina</taxon>
        <taxon>Agaricomycetes</taxon>
        <taxon>Agaricomycetidae</taxon>
        <taxon>Boletales</taxon>
        <taxon>Coniophorineae</taxon>
        <taxon>Hygrophoropsidaceae</taxon>
        <taxon>Hygrophoropsis</taxon>
    </lineage>
</organism>
<sequence>MPATNYAFQVRTPINMRGVTRLELPSQRTVVDITPTILREFPSDSDLSSGRPVGAMAKESPGHDQERSLPNNPQGDRARVQTDYELSPRRTHKTRDINLQFSWWESKSNEVIPEPPAVSDHTPEKGNIFMHWVQPLKKCQLWLYDVVDGGEAWKRVNEGHIITGPGGVQLYLVVTEGCQPSLIQLATWEKQYKRRDTPVLEA</sequence>
<dbReference type="EMBL" id="MU268676">
    <property type="protein sequence ID" value="KAH7903956.1"/>
    <property type="molecule type" value="Genomic_DNA"/>
</dbReference>
<comment type="caution">
    <text evidence="1">The sequence shown here is derived from an EMBL/GenBank/DDBJ whole genome shotgun (WGS) entry which is preliminary data.</text>
</comment>
<dbReference type="Proteomes" id="UP000790377">
    <property type="component" value="Unassembled WGS sequence"/>
</dbReference>
<name>A0ACB7ZSA7_9AGAM</name>
<gene>
    <name evidence="1" type="ORF">BJ138DRAFT_1167349</name>
</gene>